<evidence type="ECO:0000313" key="3">
    <source>
        <dbReference type="Proteomes" id="UP000198703"/>
    </source>
</evidence>
<dbReference type="Gene3D" id="1.10.287.130">
    <property type="match status" value="1"/>
</dbReference>
<keyword evidence="3" id="KW-1185">Reference proteome</keyword>
<sequence length="200" mass="20047">MANAPDLAALLCSRICHDLISPVGAVSNGVELLEGGVDPEIASLLNDSARTALAALGYFRIAFGAVTEDAAAISPSELGAIARAYFSAGRHRVVWPSGGDATPRAEAKLALLLAMAAVTASPIGGAIEMSLGGDTGARVSGARLGMPTECAALLSDPAAVATAPREAHVALLAAHARSMGRSVAIVQDEAALSLIARRAG</sequence>
<reference evidence="2 3" key="1">
    <citation type="submission" date="2016-10" db="EMBL/GenBank/DDBJ databases">
        <authorList>
            <person name="de Groot N.N."/>
        </authorList>
    </citation>
    <scope>NUCLEOTIDE SEQUENCE [LARGE SCALE GENOMIC DNA]</scope>
    <source>
        <strain evidence="2 3">DSM 15345</strain>
    </source>
</reference>
<dbReference type="RefSeq" id="WP_093253277.1">
    <property type="nucleotide sequence ID" value="NZ_FNQM01000005.1"/>
</dbReference>
<protein>
    <submittedName>
        <fullName evidence="2">Histidine phosphotransferase ChpT</fullName>
    </submittedName>
</protein>
<dbReference type="Gene3D" id="3.30.565.10">
    <property type="entry name" value="Histidine kinase-like ATPase, C-terminal domain"/>
    <property type="match status" value="1"/>
</dbReference>
<dbReference type="Proteomes" id="UP000198703">
    <property type="component" value="Unassembled WGS sequence"/>
</dbReference>
<dbReference type="OrthoDB" id="9803702at2"/>
<dbReference type="EMBL" id="FNQM01000005">
    <property type="protein sequence ID" value="SEA47720.1"/>
    <property type="molecule type" value="Genomic_DNA"/>
</dbReference>
<evidence type="ECO:0000259" key="1">
    <source>
        <dbReference type="Pfam" id="PF10090"/>
    </source>
</evidence>
<gene>
    <name evidence="2" type="ORF">SAMN05444370_105218</name>
</gene>
<accession>A0A1H4BHW8</accession>
<proteinExistence type="predicted"/>
<evidence type="ECO:0000313" key="2">
    <source>
        <dbReference type="EMBL" id="SEA47720.1"/>
    </source>
</evidence>
<feature type="domain" description="Histidine phosphotransferase ChpT C-terminal" evidence="1">
    <location>
        <begin position="77"/>
        <end position="190"/>
    </location>
</feature>
<name>A0A1H4BHW8_9RHOB</name>
<dbReference type="Pfam" id="PF10090">
    <property type="entry name" value="HPTransfase"/>
    <property type="match status" value="1"/>
</dbReference>
<dbReference type="InterPro" id="IPR036890">
    <property type="entry name" value="HATPase_C_sf"/>
</dbReference>
<organism evidence="2 3">
    <name type="scientific">Rubrimonas cliftonensis</name>
    <dbReference type="NCBI Taxonomy" id="89524"/>
    <lineage>
        <taxon>Bacteria</taxon>
        <taxon>Pseudomonadati</taxon>
        <taxon>Pseudomonadota</taxon>
        <taxon>Alphaproteobacteria</taxon>
        <taxon>Rhodobacterales</taxon>
        <taxon>Paracoccaceae</taxon>
        <taxon>Rubrimonas</taxon>
    </lineage>
</organism>
<dbReference type="GO" id="GO:0016740">
    <property type="term" value="F:transferase activity"/>
    <property type="evidence" value="ECO:0007669"/>
    <property type="project" value="UniProtKB-KW"/>
</dbReference>
<dbReference type="AlphaFoldDB" id="A0A1H4BHW8"/>
<keyword evidence="2" id="KW-0808">Transferase</keyword>
<dbReference type="STRING" id="89524.SAMN05444370_105218"/>
<dbReference type="InterPro" id="IPR018762">
    <property type="entry name" value="ChpT_C"/>
</dbReference>